<dbReference type="GO" id="GO:0003700">
    <property type="term" value="F:DNA-binding transcription factor activity"/>
    <property type="evidence" value="ECO:0007669"/>
    <property type="project" value="InterPro"/>
</dbReference>
<dbReference type="Gene3D" id="1.10.10.10">
    <property type="entry name" value="Winged helix-like DNA-binding domain superfamily/Winged helix DNA-binding domain"/>
    <property type="match status" value="1"/>
</dbReference>
<dbReference type="FunFam" id="1.10.10.10:FF:000001">
    <property type="entry name" value="LysR family transcriptional regulator"/>
    <property type="match status" value="1"/>
</dbReference>
<dbReference type="GO" id="GO:0032993">
    <property type="term" value="C:protein-DNA complex"/>
    <property type="evidence" value="ECO:0007669"/>
    <property type="project" value="TreeGrafter"/>
</dbReference>
<comment type="caution">
    <text evidence="7">The sequence shown here is derived from an EMBL/GenBank/DDBJ whole genome shotgun (WGS) entry which is preliminary data.</text>
</comment>
<keyword evidence="5" id="KW-0804">Transcription</keyword>
<dbReference type="InterPro" id="IPR005119">
    <property type="entry name" value="LysR_subst-bd"/>
</dbReference>
<feature type="domain" description="HTH lysR-type" evidence="6">
    <location>
        <begin position="1"/>
        <end position="58"/>
    </location>
</feature>
<accession>A0A4V2RWV7</accession>
<keyword evidence="2" id="KW-0805">Transcription regulation</keyword>
<dbReference type="RefSeq" id="WP_132430946.1">
    <property type="nucleotide sequence ID" value="NZ_SLWK01000001.1"/>
</dbReference>
<protein>
    <submittedName>
        <fullName evidence="7">LysR family hydrogen peroxide-inducible transcriptional activator</fullName>
    </submittedName>
</protein>
<dbReference type="SUPFAM" id="SSF53850">
    <property type="entry name" value="Periplasmic binding protein-like II"/>
    <property type="match status" value="1"/>
</dbReference>
<dbReference type="Pfam" id="PF03466">
    <property type="entry name" value="LysR_substrate"/>
    <property type="match status" value="1"/>
</dbReference>
<comment type="similarity">
    <text evidence="1">Belongs to the LysR transcriptional regulatory family.</text>
</comment>
<dbReference type="InterPro" id="IPR036388">
    <property type="entry name" value="WH-like_DNA-bd_sf"/>
</dbReference>
<dbReference type="Pfam" id="PF00126">
    <property type="entry name" value="HTH_1"/>
    <property type="match status" value="1"/>
</dbReference>
<name>A0A4V2RWV7_9BACT</name>
<evidence type="ECO:0000313" key="8">
    <source>
        <dbReference type="Proteomes" id="UP000295221"/>
    </source>
</evidence>
<gene>
    <name evidence="7" type="ORF">EV194_10171</name>
</gene>
<dbReference type="SUPFAM" id="SSF46785">
    <property type="entry name" value="Winged helix' DNA-binding domain"/>
    <property type="match status" value="1"/>
</dbReference>
<keyword evidence="8" id="KW-1185">Reference proteome</keyword>
<dbReference type="EMBL" id="SLWK01000001">
    <property type="protein sequence ID" value="TCO10441.1"/>
    <property type="molecule type" value="Genomic_DNA"/>
</dbReference>
<evidence type="ECO:0000259" key="6">
    <source>
        <dbReference type="PROSITE" id="PS50931"/>
    </source>
</evidence>
<dbReference type="PANTHER" id="PTHR30346">
    <property type="entry name" value="TRANSCRIPTIONAL DUAL REGULATOR HCAR-RELATED"/>
    <property type="match status" value="1"/>
</dbReference>
<evidence type="ECO:0000256" key="1">
    <source>
        <dbReference type="ARBA" id="ARBA00009437"/>
    </source>
</evidence>
<dbReference type="Proteomes" id="UP000295221">
    <property type="component" value="Unassembled WGS sequence"/>
</dbReference>
<evidence type="ECO:0000256" key="4">
    <source>
        <dbReference type="ARBA" id="ARBA00023159"/>
    </source>
</evidence>
<dbReference type="GO" id="GO:0003677">
    <property type="term" value="F:DNA binding"/>
    <property type="evidence" value="ECO:0007669"/>
    <property type="project" value="UniProtKB-KW"/>
</dbReference>
<dbReference type="CDD" id="cd08411">
    <property type="entry name" value="PBP2_OxyR"/>
    <property type="match status" value="1"/>
</dbReference>
<evidence type="ECO:0000256" key="5">
    <source>
        <dbReference type="ARBA" id="ARBA00023163"/>
    </source>
</evidence>
<evidence type="ECO:0000256" key="2">
    <source>
        <dbReference type="ARBA" id="ARBA00023015"/>
    </source>
</evidence>
<keyword evidence="4" id="KW-0010">Activator</keyword>
<dbReference type="OrthoDB" id="9803735at2"/>
<dbReference type="PRINTS" id="PR00039">
    <property type="entry name" value="HTHLYSR"/>
</dbReference>
<dbReference type="Gene3D" id="3.40.190.10">
    <property type="entry name" value="Periplasmic binding protein-like II"/>
    <property type="match status" value="2"/>
</dbReference>
<reference evidence="7 8" key="1">
    <citation type="submission" date="2019-03" db="EMBL/GenBank/DDBJ databases">
        <title>Genomic Encyclopedia of Type Strains, Phase IV (KMG-IV): sequencing the most valuable type-strain genomes for metagenomic binning, comparative biology and taxonomic classification.</title>
        <authorList>
            <person name="Goeker M."/>
        </authorList>
    </citation>
    <scope>NUCLEOTIDE SEQUENCE [LARGE SCALE GENOMIC DNA]</scope>
    <source>
        <strain evidence="7 8">DSM 24179</strain>
    </source>
</reference>
<dbReference type="AlphaFoldDB" id="A0A4V2RWV7"/>
<dbReference type="PROSITE" id="PS50931">
    <property type="entry name" value="HTH_LYSR"/>
    <property type="match status" value="1"/>
</dbReference>
<evidence type="ECO:0000313" key="7">
    <source>
        <dbReference type="EMBL" id="TCO10441.1"/>
    </source>
</evidence>
<dbReference type="InterPro" id="IPR036390">
    <property type="entry name" value="WH_DNA-bd_sf"/>
</dbReference>
<evidence type="ECO:0000256" key="3">
    <source>
        <dbReference type="ARBA" id="ARBA00023125"/>
    </source>
</evidence>
<keyword evidence="3" id="KW-0238">DNA-binding</keyword>
<proteinExistence type="inferred from homology"/>
<dbReference type="InterPro" id="IPR000847">
    <property type="entry name" value="LysR_HTH_N"/>
</dbReference>
<organism evidence="7 8">
    <name type="scientific">Natronoflexus pectinivorans</name>
    <dbReference type="NCBI Taxonomy" id="682526"/>
    <lineage>
        <taxon>Bacteria</taxon>
        <taxon>Pseudomonadati</taxon>
        <taxon>Bacteroidota</taxon>
        <taxon>Bacteroidia</taxon>
        <taxon>Marinilabiliales</taxon>
        <taxon>Marinilabiliaceae</taxon>
        <taxon>Natronoflexus</taxon>
    </lineage>
</organism>
<dbReference type="PANTHER" id="PTHR30346:SF26">
    <property type="entry name" value="HYDROGEN PEROXIDE-INDUCIBLE GENES ACTIVATOR"/>
    <property type="match status" value="1"/>
</dbReference>
<sequence>MNIQQLEYIVALDEHRHFVTAAEHCHVTQPTLTMQLKKLEEELGIQLFDRTKKPLKPTPGGEVFIAKARRILMDINDLHASVAGEKSSIKGEFRLGIIPTLAPHLLPLFLGHFVENNPETVLRIEEMESEQIIKALHENRLDVAIMATPTDERNFNETVLFNEAFLFYAPDGHPLLSSEEVEAEKLDVSGMLLLSDGHCFRNQALKICNKSAHESHFPFHYESGSIETLKGLVRKGIGYTLVPELAVNGIDKEHMRRFKSPQPVREVSLVTHSSFSRTLLIEKLKTSIRETLPKHIEAPKEFVKIKWR</sequence>